<dbReference type="Pfam" id="PF08789">
    <property type="entry name" value="PBCV_basic_adap"/>
    <property type="match status" value="1"/>
</dbReference>
<feature type="domain" description="PBCV-specific basic adaptor" evidence="2">
    <location>
        <begin position="83"/>
        <end position="105"/>
    </location>
</feature>
<protein>
    <recommendedName>
        <fullName evidence="2">PBCV-specific basic adaptor domain-containing protein</fullName>
    </recommendedName>
</protein>
<dbReference type="InterPro" id="IPR014897">
    <property type="entry name" value="PBCV_basic_adap"/>
</dbReference>
<feature type="compositionally biased region" description="Basic residues" evidence="1">
    <location>
        <begin position="26"/>
        <end position="35"/>
    </location>
</feature>
<evidence type="ECO:0000313" key="3">
    <source>
        <dbReference type="EMBL" id="QHU27214.1"/>
    </source>
</evidence>
<reference evidence="3" key="1">
    <citation type="journal article" date="2020" name="Nature">
        <title>Giant virus diversity and host interactions through global metagenomics.</title>
        <authorList>
            <person name="Schulz F."/>
            <person name="Roux S."/>
            <person name="Paez-Espino D."/>
            <person name="Jungbluth S."/>
            <person name="Walsh D.A."/>
            <person name="Denef V.J."/>
            <person name="McMahon K.D."/>
            <person name="Konstantinidis K.T."/>
            <person name="Eloe-Fadrosh E.A."/>
            <person name="Kyrpides N.C."/>
            <person name="Woyke T."/>
        </authorList>
    </citation>
    <scope>NUCLEOTIDE SEQUENCE</scope>
    <source>
        <strain evidence="3">GVMAG-M-3300027763-16</strain>
    </source>
</reference>
<organism evidence="3">
    <name type="scientific">viral metagenome</name>
    <dbReference type="NCBI Taxonomy" id="1070528"/>
    <lineage>
        <taxon>unclassified sequences</taxon>
        <taxon>metagenomes</taxon>
        <taxon>organismal metagenomes</taxon>
    </lineage>
</organism>
<accession>A0A6C0LC42</accession>
<feature type="region of interest" description="Disordered" evidence="1">
    <location>
        <begin position="19"/>
        <end position="43"/>
    </location>
</feature>
<dbReference type="AlphaFoldDB" id="A0A6C0LC42"/>
<evidence type="ECO:0000256" key="1">
    <source>
        <dbReference type="SAM" id="MobiDB-lite"/>
    </source>
</evidence>
<proteinExistence type="predicted"/>
<dbReference type="EMBL" id="MN740452">
    <property type="protein sequence ID" value="QHU27214.1"/>
    <property type="molecule type" value="Genomic_DNA"/>
</dbReference>
<name>A0A6C0LC42_9ZZZZ</name>
<evidence type="ECO:0000259" key="2">
    <source>
        <dbReference type="Pfam" id="PF08789"/>
    </source>
</evidence>
<sequence>MAIGGAALEALTEQLQEQLQNYNGGGKKRGTKSTKSKLQQQQQQQLQYQQQQQQYYQGGQQQQLYGGQQQQLYGGQQIAGNVKVYTGPKQGKFIINKHGKKVYIDRKTLNNNVPYLKKKAKAKK</sequence>